<dbReference type="EMBL" id="PYGD01000001">
    <property type="protein sequence ID" value="PSK94930.1"/>
    <property type="molecule type" value="Genomic_DNA"/>
</dbReference>
<name>A0A2P8DCI6_9BACT</name>
<evidence type="ECO:0000256" key="1">
    <source>
        <dbReference type="SAM" id="Phobius"/>
    </source>
</evidence>
<keyword evidence="1" id="KW-0472">Membrane</keyword>
<keyword evidence="1" id="KW-1133">Transmembrane helix</keyword>
<accession>A0A2P8DCI6</accession>
<dbReference type="InterPro" id="IPR007462">
    <property type="entry name" value="COV1-like"/>
</dbReference>
<reference evidence="2 3" key="1">
    <citation type="submission" date="2018-03" db="EMBL/GenBank/DDBJ databases">
        <title>Genomic Encyclopedia of Type Strains, Phase III (KMG-III): the genomes of soil and plant-associated and newly described type strains.</title>
        <authorList>
            <person name="Whitman W."/>
        </authorList>
    </citation>
    <scope>NUCLEOTIDE SEQUENCE [LARGE SCALE GENOMIC DNA]</scope>
    <source>
        <strain evidence="2 3">CGMCC 1.12700</strain>
    </source>
</reference>
<dbReference type="RefSeq" id="WP_106521611.1">
    <property type="nucleotide sequence ID" value="NZ_PYGD01000001.1"/>
</dbReference>
<feature type="transmembrane region" description="Helical" evidence="1">
    <location>
        <begin position="12"/>
        <end position="33"/>
    </location>
</feature>
<feature type="transmembrane region" description="Helical" evidence="1">
    <location>
        <begin position="45"/>
        <end position="64"/>
    </location>
</feature>
<comment type="caution">
    <text evidence="2">The sequence shown here is derived from an EMBL/GenBank/DDBJ whole genome shotgun (WGS) entry which is preliminary data.</text>
</comment>
<proteinExistence type="predicted"/>
<dbReference type="AlphaFoldDB" id="A0A2P8DCI6"/>
<protein>
    <submittedName>
        <fullName evidence="2">Putative membrane protein</fullName>
    </submittedName>
</protein>
<dbReference type="OrthoDB" id="9789516at2"/>
<keyword evidence="3" id="KW-1185">Reference proteome</keyword>
<keyword evidence="1" id="KW-0812">Transmembrane</keyword>
<dbReference type="Proteomes" id="UP000240572">
    <property type="component" value="Unassembled WGS sequence"/>
</dbReference>
<sequence length="198" mass="21869">MRRLLGLLFRWFLQGLIIIGPIGITAYTIYIVFTSVDNLIPIGNIPTGIGFVSVVLIITLIGYMGTRFFIGRWLVEAFGHLLEHTPGIKHIYSAVKDLLDSFMGDKKKFNNPVWVKTNAEPEIWRIGFLTQNDLAAMGQPGKVAVYLPHSYAISGWVIIVSEDYVKPVLEMNAAEAMKFAVSGGVAGHGTVEQHHTGL</sequence>
<dbReference type="PANTHER" id="PTHR31876">
    <property type="entry name" value="COV-LIKE PROTEIN 1"/>
    <property type="match status" value="1"/>
</dbReference>
<evidence type="ECO:0000313" key="2">
    <source>
        <dbReference type="EMBL" id="PSK94930.1"/>
    </source>
</evidence>
<organism evidence="2 3">
    <name type="scientific">Taibaiella chishuiensis</name>
    <dbReference type="NCBI Taxonomy" id="1434707"/>
    <lineage>
        <taxon>Bacteria</taxon>
        <taxon>Pseudomonadati</taxon>
        <taxon>Bacteroidota</taxon>
        <taxon>Chitinophagia</taxon>
        <taxon>Chitinophagales</taxon>
        <taxon>Chitinophagaceae</taxon>
        <taxon>Taibaiella</taxon>
    </lineage>
</organism>
<dbReference type="Pfam" id="PF04367">
    <property type="entry name" value="DUF502"/>
    <property type="match status" value="1"/>
</dbReference>
<evidence type="ECO:0000313" key="3">
    <source>
        <dbReference type="Proteomes" id="UP000240572"/>
    </source>
</evidence>
<dbReference type="PANTHER" id="PTHR31876:SF26">
    <property type="entry name" value="PROTEIN LIKE COV 2"/>
    <property type="match status" value="1"/>
</dbReference>
<gene>
    <name evidence="2" type="ORF">B0I18_1011093</name>
</gene>